<keyword evidence="5" id="KW-0347">Helicase</keyword>
<dbReference type="PANTHER" id="PTHR12604:SF4">
    <property type="entry name" value="X-RAY REPAIR CROSS-COMPLEMENTING PROTEIN 5"/>
    <property type="match status" value="1"/>
</dbReference>
<keyword evidence="2" id="KW-0547">Nucleotide-binding</keyword>
<dbReference type="GO" id="GO:0043564">
    <property type="term" value="C:Ku70:Ku80 complex"/>
    <property type="evidence" value="ECO:0007669"/>
    <property type="project" value="TreeGrafter"/>
</dbReference>
<dbReference type="SMART" id="SM00559">
    <property type="entry name" value="Ku78"/>
    <property type="match status" value="1"/>
</dbReference>
<dbReference type="GO" id="GO:0005524">
    <property type="term" value="F:ATP binding"/>
    <property type="evidence" value="ECO:0007669"/>
    <property type="project" value="UniProtKB-KW"/>
</dbReference>
<dbReference type="PANTHER" id="PTHR12604">
    <property type="entry name" value="KU AUTOANTIGEN DNA HELICASE"/>
    <property type="match status" value="1"/>
</dbReference>
<sequence>MARETTVYVLDLNLGEEGLASAHEVLRLAVQRKVALFEKDEIGLVLAGTAGTDNPHYEALGEQYAHITVAHDVLPVKAVGITVLRALSIPPLAEARASDVDLFSALATAVHLLGTRIACRRKVAGETHSILLITAGTAELPAPDDEALDGLVEQCASNDIQITVLTLGIDVEAQLCAPHTPAKQATLEMLTALSGKMSGGEPSAAIAPAARLRVADLGRALAELREPTVPAPPASRSKYQGSLELTPALRLSVRVFPKVVEAKPAAASTFSLVAREREPLPGPTQPPAEPSADLGGEGEDDVDASPAQRVAQLKNPWPVKVEVSHAPEGDRAQNVRPEDTARAFKFGPDLVVEQSIAQSFAWKSGDKSLKLLGFVERDAIPQKDRFGGADVLIADPADAHAADALHALIVALSEAGKAMLVRFIPRKNAEPRTAACLPAIAQADDGAHVYSLFMIALPFSDEVRAHTWPTADAASVPTDEQLAAAAGLIDAMMLSADGAALPEGEQPFHFDPDEIGNPYLEQMRRVVLLRALTPGVPIPDVEPAVARVLWPHPRMADRARAQLEAFARSCPTEIAVPSEGGYKRTRQLAVRGDGDGDGDGEQGNAKRAATSGGDEAVPRGPVLLPGGAPLDRRWPNGRILDRTEPLRDLCAMLNDRSYDYTRSAFEQMAALVLELARAPLDDEWRERTLACMAKLRAEGIERGQPDAYNSLLHELRALRQLGATGGCSQLWDGLRAREKEYALISTSECEESEVGEGEALAFFTGVHEVRALVAASPPAAAGTFSLDDELE</sequence>
<dbReference type="GO" id="GO:0016787">
    <property type="term" value="F:hydrolase activity"/>
    <property type="evidence" value="ECO:0007669"/>
    <property type="project" value="UniProtKB-KW"/>
</dbReference>
<protein>
    <recommendedName>
        <fullName evidence="12">Ku domain-containing protein</fullName>
    </recommendedName>
</protein>
<accession>A0A8J5XJM8</accession>
<dbReference type="InterPro" id="IPR014893">
    <property type="entry name" value="Ku_PK_bind"/>
</dbReference>
<evidence type="ECO:0000256" key="9">
    <source>
        <dbReference type="ARBA" id="ARBA00023204"/>
    </source>
</evidence>
<evidence type="ECO:0000256" key="2">
    <source>
        <dbReference type="ARBA" id="ARBA00022741"/>
    </source>
</evidence>
<evidence type="ECO:0000259" key="12">
    <source>
        <dbReference type="SMART" id="SM00559"/>
    </source>
</evidence>
<organism evidence="13 14">
    <name type="scientific">Diacronema lutheri</name>
    <name type="common">Unicellular marine alga</name>
    <name type="synonym">Monochrysis lutheri</name>
    <dbReference type="NCBI Taxonomy" id="2081491"/>
    <lineage>
        <taxon>Eukaryota</taxon>
        <taxon>Haptista</taxon>
        <taxon>Haptophyta</taxon>
        <taxon>Pavlovophyceae</taxon>
        <taxon>Pavlovales</taxon>
        <taxon>Pavlovaceae</taxon>
        <taxon>Diacronema</taxon>
    </lineage>
</organism>
<dbReference type="Gene3D" id="3.40.50.410">
    <property type="entry name" value="von Willebrand factor, type A domain"/>
    <property type="match status" value="1"/>
</dbReference>
<evidence type="ECO:0000256" key="7">
    <source>
        <dbReference type="ARBA" id="ARBA00023125"/>
    </source>
</evidence>
<feature type="compositionally biased region" description="Pro residues" evidence="11">
    <location>
        <begin position="280"/>
        <end position="289"/>
    </location>
</feature>
<dbReference type="Gene3D" id="2.40.290.10">
    <property type="match status" value="1"/>
</dbReference>
<dbReference type="AlphaFoldDB" id="A0A8J5XJM8"/>
<comment type="subcellular location">
    <subcellularLocation>
        <location evidence="1">Nucleus</location>
    </subcellularLocation>
</comment>
<dbReference type="Gene3D" id="1.25.40.240">
    <property type="entry name" value="Ku, C-terminal domain"/>
    <property type="match status" value="1"/>
</dbReference>
<evidence type="ECO:0000256" key="6">
    <source>
        <dbReference type="ARBA" id="ARBA00022840"/>
    </source>
</evidence>
<dbReference type="SUPFAM" id="SSF101420">
    <property type="entry name" value="C-terminal domain of Ku80"/>
    <property type="match status" value="1"/>
</dbReference>
<dbReference type="GO" id="GO:0006303">
    <property type="term" value="P:double-strand break repair via nonhomologous end joining"/>
    <property type="evidence" value="ECO:0007669"/>
    <property type="project" value="InterPro"/>
</dbReference>
<name>A0A8J5XJM8_DIALT</name>
<dbReference type="SUPFAM" id="SSF100939">
    <property type="entry name" value="SPOC domain-like"/>
    <property type="match status" value="1"/>
</dbReference>
<reference evidence="13" key="1">
    <citation type="submission" date="2021-05" db="EMBL/GenBank/DDBJ databases">
        <title>The genome of the haptophyte Pavlova lutheri (Diacronema luteri, Pavlovales) - a model for lipid biosynthesis in eukaryotic algae.</title>
        <authorList>
            <person name="Hulatt C.J."/>
            <person name="Posewitz M.C."/>
        </authorList>
    </citation>
    <scope>NUCLEOTIDE SEQUENCE</scope>
    <source>
        <strain evidence="13">NIVA-4/92</strain>
    </source>
</reference>
<keyword evidence="9" id="KW-0234">DNA repair</keyword>
<keyword evidence="6" id="KW-0067">ATP-binding</keyword>
<dbReference type="OrthoDB" id="30826at2759"/>
<feature type="region of interest" description="Disordered" evidence="11">
    <location>
        <begin position="582"/>
        <end position="629"/>
    </location>
</feature>
<dbReference type="GO" id="GO:0042162">
    <property type="term" value="F:telomeric DNA binding"/>
    <property type="evidence" value="ECO:0007669"/>
    <property type="project" value="TreeGrafter"/>
</dbReference>
<keyword evidence="4" id="KW-0378">Hydrolase</keyword>
<evidence type="ECO:0000256" key="4">
    <source>
        <dbReference type="ARBA" id="ARBA00022801"/>
    </source>
</evidence>
<comment type="caution">
    <text evidence="13">The sequence shown here is derived from an EMBL/GenBank/DDBJ whole genome shotgun (WGS) entry which is preliminary data.</text>
</comment>
<dbReference type="InterPro" id="IPR016194">
    <property type="entry name" value="SPOC-like_C_dom_sf"/>
</dbReference>
<evidence type="ECO:0000313" key="13">
    <source>
        <dbReference type="EMBL" id="KAG8470456.1"/>
    </source>
</evidence>
<dbReference type="EMBL" id="JAGTXO010000001">
    <property type="protein sequence ID" value="KAG8470456.1"/>
    <property type="molecule type" value="Genomic_DNA"/>
</dbReference>
<keyword evidence="3" id="KW-0227">DNA damage</keyword>
<evidence type="ECO:0000313" key="14">
    <source>
        <dbReference type="Proteomes" id="UP000751190"/>
    </source>
</evidence>
<dbReference type="Gene3D" id="1.10.1600.10">
    <property type="match status" value="1"/>
</dbReference>
<dbReference type="GO" id="GO:0003690">
    <property type="term" value="F:double-stranded DNA binding"/>
    <property type="evidence" value="ECO:0007669"/>
    <property type="project" value="TreeGrafter"/>
</dbReference>
<keyword evidence="8" id="KW-0233">DNA recombination</keyword>
<dbReference type="OMA" id="MASNKEC"/>
<dbReference type="InterPro" id="IPR005161">
    <property type="entry name" value="Ku_N"/>
</dbReference>
<keyword evidence="7" id="KW-0238">DNA-binding</keyword>
<evidence type="ECO:0000256" key="1">
    <source>
        <dbReference type="ARBA" id="ARBA00004123"/>
    </source>
</evidence>
<feature type="domain" description="Ku" evidence="12">
    <location>
        <begin position="332"/>
        <end position="474"/>
    </location>
</feature>
<evidence type="ECO:0000256" key="8">
    <source>
        <dbReference type="ARBA" id="ARBA00023172"/>
    </source>
</evidence>
<dbReference type="SUPFAM" id="SSF53300">
    <property type="entry name" value="vWA-like"/>
    <property type="match status" value="1"/>
</dbReference>
<dbReference type="InterPro" id="IPR036465">
    <property type="entry name" value="vWFA_dom_sf"/>
</dbReference>
<keyword evidence="10" id="KW-0539">Nucleus</keyword>
<keyword evidence="14" id="KW-1185">Reference proteome</keyword>
<dbReference type="Pfam" id="PF08785">
    <property type="entry name" value="Ku_PK_bind"/>
    <property type="match status" value="1"/>
</dbReference>
<proteinExistence type="predicted"/>
<dbReference type="GO" id="GO:0006310">
    <property type="term" value="P:DNA recombination"/>
    <property type="evidence" value="ECO:0007669"/>
    <property type="project" value="UniProtKB-KW"/>
</dbReference>
<dbReference type="InterPro" id="IPR006164">
    <property type="entry name" value="DNA_bd_Ku70/Ku80"/>
</dbReference>
<evidence type="ECO:0000256" key="5">
    <source>
        <dbReference type="ARBA" id="ARBA00022806"/>
    </source>
</evidence>
<dbReference type="Pfam" id="PF02735">
    <property type="entry name" value="Ku"/>
    <property type="match status" value="1"/>
</dbReference>
<evidence type="ECO:0000256" key="11">
    <source>
        <dbReference type="SAM" id="MobiDB-lite"/>
    </source>
</evidence>
<evidence type="ECO:0000256" key="10">
    <source>
        <dbReference type="ARBA" id="ARBA00023242"/>
    </source>
</evidence>
<feature type="region of interest" description="Disordered" evidence="11">
    <location>
        <begin position="277"/>
        <end position="304"/>
    </location>
</feature>
<dbReference type="GO" id="GO:0000723">
    <property type="term" value="P:telomere maintenance"/>
    <property type="evidence" value="ECO:0007669"/>
    <property type="project" value="TreeGrafter"/>
</dbReference>
<evidence type="ECO:0000256" key="3">
    <source>
        <dbReference type="ARBA" id="ARBA00022763"/>
    </source>
</evidence>
<dbReference type="GO" id="GO:0004386">
    <property type="term" value="F:helicase activity"/>
    <property type="evidence" value="ECO:0007669"/>
    <property type="project" value="UniProtKB-KW"/>
</dbReference>
<gene>
    <name evidence="13" type="ORF">KFE25_008877</name>
</gene>
<dbReference type="Pfam" id="PF03731">
    <property type="entry name" value="Ku_N"/>
    <property type="match status" value="1"/>
</dbReference>
<dbReference type="InterPro" id="IPR036494">
    <property type="entry name" value="Ku_C_sf"/>
</dbReference>
<dbReference type="Proteomes" id="UP000751190">
    <property type="component" value="Unassembled WGS sequence"/>
</dbReference>